<organism evidence="3 4">
    <name type="scientific">Algoriphagus oliviformis</name>
    <dbReference type="NCBI Taxonomy" id="2811231"/>
    <lineage>
        <taxon>Bacteria</taxon>
        <taxon>Pseudomonadati</taxon>
        <taxon>Bacteroidota</taxon>
        <taxon>Cytophagia</taxon>
        <taxon>Cytophagales</taxon>
        <taxon>Cyclobacteriaceae</taxon>
        <taxon>Algoriphagus</taxon>
    </lineage>
</organism>
<protein>
    <submittedName>
        <fullName evidence="3">PA-phosphatase</fullName>
    </submittedName>
</protein>
<dbReference type="EMBL" id="JAFKCT010000004">
    <property type="protein sequence ID" value="MBN7811647.1"/>
    <property type="molecule type" value="Genomic_DNA"/>
</dbReference>
<feature type="domain" description="Phosphatidic acid phosphatase type 2/haloperoxidase" evidence="2">
    <location>
        <begin position="135"/>
        <end position="205"/>
    </location>
</feature>
<keyword evidence="1" id="KW-1133">Transmembrane helix</keyword>
<gene>
    <name evidence="3" type="ORF">J0A68_11845</name>
</gene>
<feature type="transmembrane region" description="Helical" evidence="1">
    <location>
        <begin position="185"/>
        <end position="205"/>
    </location>
</feature>
<keyword evidence="1" id="KW-0812">Transmembrane</keyword>
<keyword evidence="1" id="KW-0472">Membrane</keyword>
<sequence>MLRSIALLFTAVFQPLLMPTLVFGLLLFGVPQATSIPEEFKFRIFILIVLSTLLIPMVTIIGLRLSGTVKSLHMPEVKDRKLPFAITALYFVLTTWFLYQKTDLDPVLWLGMTVICVAVVLLTVVSFFWKISAHMIGLGGLLAVVLVLGQKFPTFEVLYPLLGVLVLCGAVASSRLLLQAHRPTEIYAGLAVGFAVCWLGFSWIWS</sequence>
<dbReference type="Pfam" id="PF01569">
    <property type="entry name" value="PAP2"/>
    <property type="match status" value="1"/>
</dbReference>
<dbReference type="InterPro" id="IPR000326">
    <property type="entry name" value="PAP2/HPO"/>
</dbReference>
<feature type="transmembrane region" description="Helical" evidence="1">
    <location>
        <begin position="82"/>
        <end position="100"/>
    </location>
</feature>
<evidence type="ECO:0000313" key="4">
    <source>
        <dbReference type="Proteomes" id="UP000664317"/>
    </source>
</evidence>
<keyword evidence="4" id="KW-1185">Reference proteome</keyword>
<proteinExistence type="predicted"/>
<accession>A0ABS3C3G1</accession>
<feature type="transmembrane region" description="Helical" evidence="1">
    <location>
        <begin position="40"/>
        <end position="61"/>
    </location>
</feature>
<comment type="caution">
    <text evidence="3">The sequence shown here is derived from an EMBL/GenBank/DDBJ whole genome shotgun (WGS) entry which is preliminary data.</text>
</comment>
<reference evidence="3 4" key="1">
    <citation type="submission" date="2021-03" db="EMBL/GenBank/DDBJ databases">
        <title>novel species isolated from a fishpond in China.</title>
        <authorList>
            <person name="Lu H."/>
            <person name="Cai Z."/>
        </authorList>
    </citation>
    <scope>NUCLEOTIDE SEQUENCE [LARGE SCALE GENOMIC DNA]</scope>
    <source>
        <strain evidence="3 4">H41</strain>
    </source>
</reference>
<dbReference type="Proteomes" id="UP000664317">
    <property type="component" value="Unassembled WGS sequence"/>
</dbReference>
<evidence type="ECO:0000259" key="2">
    <source>
        <dbReference type="Pfam" id="PF01569"/>
    </source>
</evidence>
<evidence type="ECO:0000256" key="1">
    <source>
        <dbReference type="SAM" id="Phobius"/>
    </source>
</evidence>
<feature type="transmembrane region" description="Helical" evidence="1">
    <location>
        <begin position="106"/>
        <end position="128"/>
    </location>
</feature>
<name>A0ABS3C3G1_9BACT</name>
<feature type="transmembrane region" description="Helical" evidence="1">
    <location>
        <begin position="135"/>
        <end position="152"/>
    </location>
</feature>
<feature type="transmembrane region" description="Helical" evidence="1">
    <location>
        <begin position="158"/>
        <end position="178"/>
    </location>
</feature>
<evidence type="ECO:0000313" key="3">
    <source>
        <dbReference type="EMBL" id="MBN7811647.1"/>
    </source>
</evidence>